<proteinExistence type="predicted"/>
<dbReference type="GO" id="GO:0030488">
    <property type="term" value="P:tRNA methylation"/>
    <property type="evidence" value="ECO:0007669"/>
    <property type="project" value="TreeGrafter"/>
</dbReference>
<dbReference type="CDD" id="cd02440">
    <property type="entry name" value="AdoMet_MTases"/>
    <property type="match status" value="1"/>
</dbReference>
<evidence type="ECO:0000259" key="1">
    <source>
        <dbReference type="Pfam" id="PF01170"/>
    </source>
</evidence>
<evidence type="ECO:0000313" key="2">
    <source>
        <dbReference type="EMBL" id="GIO39962.1"/>
    </source>
</evidence>
<dbReference type="InterPro" id="IPR000241">
    <property type="entry name" value="RlmKL-like_Mtase"/>
</dbReference>
<reference evidence="2 3" key="1">
    <citation type="submission" date="2021-03" db="EMBL/GenBank/DDBJ databases">
        <title>Antimicrobial resistance genes in bacteria isolated from Japanese honey, and their potential for conferring macrolide and lincosamide resistance in the American foulbrood pathogen Paenibacillus larvae.</title>
        <authorList>
            <person name="Okamoto M."/>
            <person name="Kumagai M."/>
            <person name="Kanamori H."/>
            <person name="Takamatsu D."/>
        </authorList>
    </citation>
    <scope>NUCLEOTIDE SEQUENCE [LARGE SCALE GENOMIC DNA]</scope>
    <source>
        <strain evidence="2 3">J41TS12</strain>
    </source>
</reference>
<keyword evidence="2" id="KW-0808">Transferase</keyword>
<evidence type="ECO:0000313" key="3">
    <source>
        <dbReference type="Proteomes" id="UP000681162"/>
    </source>
</evidence>
<sequence>MKSSFEITDYELGEHWRTGVCIYPYACHESERDLCRLELSSLFEAGANRTLFSSRFEARSGSRNYIQSLKRIDPDRSPFISMRVDIGMQTPTLEELLEQVGHLTLNGRSFKIMYLKCGEMRSYEEQREMERLVGRRIRGKAEMKSPDLLFGLLASEEGWQLGICRQGLRPWLSHKHKPSNYSTGLSATVARSLVNIAVPELEGIKVIDPCCGMGNVMIEALSMGIDIVGVDINPLAVQGARRNLSFFGYDPAALVKLGDMNEVREHFDAAILDMPYNLCSVLPEGDKLRMLTRLGQISSRAVIVTTEEIADLLPGCGLHAVDHASLDKGSFRRHIWLCERK</sequence>
<dbReference type="GO" id="GO:0016423">
    <property type="term" value="F:tRNA (guanine) methyltransferase activity"/>
    <property type="evidence" value="ECO:0007669"/>
    <property type="project" value="TreeGrafter"/>
</dbReference>
<protein>
    <submittedName>
        <fullName evidence="2">Methyltransferase</fullName>
    </submittedName>
</protein>
<keyword evidence="2" id="KW-0489">Methyltransferase</keyword>
<dbReference type="PANTHER" id="PTHR14911:SF13">
    <property type="entry name" value="TRNA (GUANINE(6)-N2)-METHYLTRANSFERASE THUMP3"/>
    <property type="match status" value="1"/>
</dbReference>
<dbReference type="Proteomes" id="UP000681162">
    <property type="component" value="Unassembled WGS sequence"/>
</dbReference>
<dbReference type="EMBL" id="BORR01000030">
    <property type="protein sequence ID" value="GIO39962.1"/>
    <property type="molecule type" value="Genomic_DNA"/>
</dbReference>
<keyword evidence="3" id="KW-1185">Reference proteome</keyword>
<dbReference type="RefSeq" id="WP_212943796.1">
    <property type="nucleotide sequence ID" value="NZ_BORR01000030.1"/>
</dbReference>
<dbReference type="SUPFAM" id="SSF53335">
    <property type="entry name" value="S-adenosyl-L-methionine-dependent methyltransferases"/>
    <property type="match status" value="1"/>
</dbReference>
<dbReference type="Gene3D" id="3.40.50.150">
    <property type="entry name" value="Vaccinia Virus protein VP39"/>
    <property type="match status" value="1"/>
</dbReference>
<dbReference type="InterPro" id="IPR029063">
    <property type="entry name" value="SAM-dependent_MTases_sf"/>
</dbReference>
<comment type="caution">
    <text evidence="2">The sequence shown here is derived from an EMBL/GenBank/DDBJ whole genome shotgun (WGS) entry which is preliminary data.</text>
</comment>
<gene>
    <name evidence="2" type="ORF">J41TS12_48230</name>
</gene>
<feature type="domain" description="Ribosomal RNA large subunit methyltransferase K/L-like methyltransferase" evidence="1">
    <location>
        <begin position="177"/>
        <end position="276"/>
    </location>
</feature>
<dbReference type="Pfam" id="PF01170">
    <property type="entry name" value="UPF0020"/>
    <property type="match status" value="1"/>
</dbReference>
<accession>A0A919XVN7</accession>
<dbReference type="AlphaFoldDB" id="A0A919XVN7"/>
<dbReference type="PANTHER" id="PTHR14911">
    <property type="entry name" value="THUMP DOMAIN-CONTAINING"/>
    <property type="match status" value="1"/>
</dbReference>
<organism evidence="2 3">
    <name type="scientific">Paenibacillus antibioticophila</name>
    <dbReference type="NCBI Taxonomy" id="1274374"/>
    <lineage>
        <taxon>Bacteria</taxon>
        <taxon>Bacillati</taxon>
        <taxon>Bacillota</taxon>
        <taxon>Bacilli</taxon>
        <taxon>Bacillales</taxon>
        <taxon>Paenibacillaceae</taxon>
        <taxon>Paenibacillus</taxon>
    </lineage>
</organism>
<name>A0A919XVN7_9BACL</name>